<evidence type="ECO:0000313" key="2">
    <source>
        <dbReference type="Proteomes" id="UP000323597"/>
    </source>
</evidence>
<sequence>MKFREIFVPKGVNIWMMVLALHNDLGIWRKDAYRFNLNKFANGIKGACELPQV</sequence>
<dbReference type="GO" id="GO:0004497">
    <property type="term" value="F:monooxygenase activity"/>
    <property type="evidence" value="ECO:0007669"/>
    <property type="project" value="InterPro"/>
</dbReference>
<name>A0A5D2YRF6_GOSMU</name>
<keyword evidence="2" id="KW-1185">Reference proteome</keyword>
<dbReference type="Proteomes" id="UP000323597">
    <property type="component" value="Chromosome A07"/>
</dbReference>
<dbReference type="EMBL" id="CM017642">
    <property type="protein sequence ID" value="TYJ27682.1"/>
    <property type="molecule type" value="Genomic_DNA"/>
</dbReference>
<proteinExistence type="predicted"/>
<reference evidence="1 2" key="1">
    <citation type="submission" date="2019-07" db="EMBL/GenBank/DDBJ databases">
        <title>WGS assembly of Gossypium mustelinum.</title>
        <authorList>
            <person name="Chen Z.J."/>
            <person name="Sreedasyam A."/>
            <person name="Ando A."/>
            <person name="Song Q."/>
            <person name="De L."/>
            <person name="Hulse-Kemp A."/>
            <person name="Ding M."/>
            <person name="Ye W."/>
            <person name="Kirkbride R."/>
            <person name="Jenkins J."/>
            <person name="Plott C."/>
            <person name="Lovell J."/>
            <person name="Lin Y.-M."/>
            <person name="Vaughn R."/>
            <person name="Liu B."/>
            <person name="Li W."/>
            <person name="Simpson S."/>
            <person name="Scheffler B."/>
            <person name="Saski C."/>
            <person name="Grover C."/>
            <person name="Hu G."/>
            <person name="Conover J."/>
            <person name="Carlson J."/>
            <person name="Shu S."/>
            <person name="Boston L."/>
            <person name="Williams M."/>
            <person name="Peterson D."/>
            <person name="Mcgee K."/>
            <person name="Jones D."/>
            <person name="Wendel J."/>
            <person name="Stelly D."/>
            <person name="Grimwood J."/>
            <person name="Schmutz J."/>
        </authorList>
    </citation>
    <scope>NUCLEOTIDE SEQUENCE [LARGE SCALE GENOMIC DNA]</scope>
    <source>
        <strain evidence="1">1408120.09</strain>
    </source>
</reference>
<organism evidence="1 2">
    <name type="scientific">Gossypium mustelinum</name>
    <name type="common">Cotton</name>
    <name type="synonym">Gossypium caicoense</name>
    <dbReference type="NCBI Taxonomy" id="34275"/>
    <lineage>
        <taxon>Eukaryota</taxon>
        <taxon>Viridiplantae</taxon>
        <taxon>Streptophyta</taxon>
        <taxon>Embryophyta</taxon>
        <taxon>Tracheophyta</taxon>
        <taxon>Spermatophyta</taxon>
        <taxon>Magnoliopsida</taxon>
        <taxon>eudicotyledons</taxon>
        <taxon>Gunneridae</taxon>
        <taxon>Pentapetalae</taxon>
        <taxon>rosids</taxon>
        <taxon>malvids</taxon>
        <taxon>Malvales</taxon>
        <taxon>Malvaceae</taxon>
        <taxon>Malvoideae</taxon>
        <taxon>Gossypium</taxon>
    </lineage>
</organism>
<dbReference type="AlphaFoldDB" id="A0A5D2YRF6"/>
<gene>
    <name evidence="1" type="ORF">E1A91_A07G204500v1</name>
</gene>
<accession>A0A5D2YRF6</accession>
<dbReference type="SUPFAM" id="SSF48264">
    <property type="entry name" value="Cytochrome P450"/>
    <property type="match status" value="1"/>
</dbReference>
<dbReference type="GO" id="GO:0020037">
    <property type="term" value="F:heme binding"/>
    <property type="evidence" value="ECO:0007669"/>
    <property type="project" value="InterPro"/>
</dbReference>
<dbReference type="InterPro" id="IPR036396">
    <property type="entry name" value="Cyt_P450_sf"/>
</dbReference>
<protein>
    <submittedName>
        <fullName evidence="1">Uncharacterized protein</fullName>
    </submittedName>
</protein>
<dbReference type="GO" id="GO:0016705">
    <property type="term" value="F:oxidoreductase activity, acting on paired donors, with incorporation or reduction of molecular oxygen"/>
    <property type="evidence" value="ECO:0007669"/>
    <property type="project" value="InterPro"/>
</dbReference>
<dbReference type="GO" id="GO:0005506">
    <property type="term" value="F:iron ion binding"/>
    <property type="evidence" value="ECO:0007669"/>
    <property type="project" value="InterPro"/>
</dbReference>
<dbReference type="EMBL" id="CM017642">
    <property type="protein sequence ID" value="TYJ27681.1"/>
    <property type="molecule type" value="Genomic_DNA"/>
</dbReference>
<evidence type="ECO:0000313" key="1">
    <source>
        <dbReference type="EMBL" id="TYJ27681.1"/>
    </source>
</evidence>